<dbReference type="OrthoDB" id="9762266at2"/>
<dbReference type="Pfam" id="PF09563">
    <property type="entry name" value="RE_LlaJI"/>
    <property type="match status" value="1"/>
</dbReference>
<dbReference type="AlphaFoldDB" id="F2NRD6"/>
<sequence>MPEKLLSKEIQISLKTAQNGSDFVGIKITQSERTVTFPMGYFPEKPSLSASKIKKEERNEILNLIKSIALCTSNKNGERVSVLNGELKCDFPIKSMLYVIEDFLDRGTYYFEKESLYAKSSSGKISWSRTIKNIKPAVSESGLAFLDFIIRKNRIQENQFITEIHKYCVYKCFEIFGFLYTPSVPEKGLLDEDNVSKNKKYYIQVLQEKIDSTYLESSIELFSNLLDFINNFDSESETKEASYGTNCFQVVWESLVDSAFGTVGQTEKEEYFYPASRWNFPGRKPKNNAPLRPDTIMIAENPLEQNRRKCFIIDSKYYSYTMLRKLDSEENESEQESILIHGSIPGTDSIQKQITYAQYIDADIKTFDSERREKYQFKHSDIFNVFILPDDNMEKKLQYIGYAASNWHDGSKNYHTIHAVTLDTKFLLENRNKRNCELQNKLARMIEKQSDEMQKGACIAD</sequence>
<keyword evidence="2" id="KW-1185">Reference proteome</keyword>
<reference evidence="1 2" key="1">
    <citation type="journal article" date="2011" name="Stand. Genomic Sci.">
        <title>Complete genome sequence of Treponema succinifaciens type strain (6091).</title>
        <authorList>
            <person name="Han C."/>
            <person name="Gronow S."/>
            <person name="Teshima H."/>
            <person name="Lapidus A."/>
            <person name="Nolan M."/>
            <person name="Lucas S."/>
            <person name="Hammon N."/>
            <person name="Deshpande S."/>
            <person name="Cheng J.F."/>
            <person name="Zeytun A."/>
            <person name="Tapia R."/>
            <person name="Goodwin L."/>
            <person name="Pitluck S."/>
            <person name="Liolios K."/>
            <person name="Pagani I."/>
            <person name="Ivanova N."/>
            <person name="Mavromatis K."/>
            <person name="Mikhailova N."/>
            <person name="Huntemann M."/>
            <person name="Pati A."/>
            <person name="Chen A."/>
            <person name="Palaniappan K."/>
            <person name="Land M."/>
            <person name="Hauser L."/>
            <person name="Brambilla E.M."/>
            <person name="Rohde M."/>
            <person name="Goker M."/>
            <person name="Woyke T."/>
            <person name="Bristow J."/>
            <person name="Eisen J.A."/>
            <person name="Markowitz V."/>
            <person name="Hugenholtz P."/>
            <person name="Kyrpides N.C."/>
            <person name="Klenk H.P."/>
            <person name="Detter J.C."/>
        </authorList>
    </citation>
    <scope>NUCLEOTIDE SEQUENCE [LARGE SCALE GENOMIC DNA]</scope>
    <source>
        <strain evidence="2">ATCC 33096 / DSM 2489 / 6091</strain>
    </source>
</reference>
<name>F2NRD6_TRES6</name>
<organism evidence="1 2">
    <name type="scientific">Treponema succinifaciens (strain ATCC 33096 / DSM 2489 / 6091)</name>
    <dbReference type="NCBI Taxonomy" id="869209"/>
    <lineage>
        <taxon>Bacteria</taxon>
        <taxon>Pseudomonadati</taxon>
        <taxon>Spirochaetota</taxon>
        <taxon>Spirochaetia</taxon>
        <taxon>Spirochaetales</taxon>
        <taxon>Treponemataceae</taxon>
        <taxon>Treponema</taxon>
    </lineage>
</organism>
<dbReference type="REBASE" id="34426">
    <property type="entry name" value="R2.Tsu2489ORF530P"/>
</dbReference>
<reference evidence="2" key="2">
    <citation type="submission" date="2011-04" db="EMBL/GenBank/DDBJ databases">
        <title>The complete genome of chromosome of Treponema succinifaciens DSM 2489.</title>
        <authorList>
            <person name="Lucas S."/>
            <person name="Copeland A."/>
            <person name="Lapidus A."/>
            <person name="Bruce D."/>
            <person name="Goodwin L."/>
            <person name="Pitluck S."/>
            <person name="Peters L."/>
            <person name="Kyrpides N."/>
            <person name="Mavromatis K."/>
            <person name="Ivanova N."/>
            <person name="Ovchinnikova G."/>
            <person name="Teshima H."/>
            <person name="Detter J.C."/>
            <person name="Tapia R."/>
            <person name="Han C."/>
            <person name="Land M."/>
            <person name="Hauser L."/>
            <person name="Markowitz V."/>
            <person name="Cheng J.-F."/>
            <person name="Hugenholtz P."/>
            <person name="Woyke T."/>
            <person name="Wu D."/>
            <person name="Gronow S."/>
            <person name="Wellnitz S."/>
            <person name="Brambilla E."/>
            <person name="Klenk H.-P."/>
            <person name="Eisen J.A."/>
        </authorList>
    </citation>
    <scope>NUCLEOTIDE SEQUENCE [LARGE SCALE GENOMIC DNA]</scope>
    <source>
        <strain evidence="2">ATCC 33096 / DSM 2489 / 6091</strain>
    </source>
</reference>
<keyword evidence="1" id="KW-0540">Nuclease</keyword>
<dbReference type="Proteomes" id="UP000006852">
    <property type="component" value="Chromosome"/>
</dbReference>
<evidence type="ECO:0000313" key="2">
    <source>
        <dbReference type="Proteomes" id="UP000006852"/>
    </source>
</evidence>
<proteinExistence type="predicted"/>
<keyword evidence="1" id="KW-0255">Endonuclease</keyword>
<dbReference type="RefSeq" id="WP_013700785.1">
    <property type="nucleotide sequence ID" value="NC_015385.1"/>
</dbReference>
<gene>
    <name evidence="1" type="ordered locus">Tresu_0532</name>
</gene>
<dbReference type="STRING" id="869209.Tresu_0532"/>
<protein>
    <submittedName>
        <fullName evidence="1">Restriction endonuclease, type II, LlaJI</fullName>
    </submittedName>
</protein>
<dbReference type="GO" id="GO:0004519">
    <property type="term" value="F:endonuclease activity"/>
    <property type="evidence" value="ECO:0007669"/>
    <property type="project" value="UniProtKB-KW"/>
</dbReference>
<dbReference type="GeneID" id="302997739"/>
<dbReference type="EMBL" id="CP002631">
    <property type="protein sequence ID" value="AEB13478.1"/>
    <property type="molecule type" value="Genomic_DNA"/>
</dbReference>
<evidence type="ECO:0000313" key="1">
    <source>
        <dbReference type="EMBL" id="AEB13478.1"/>
    </source>
</evidence>
<accession>F2NRD6</accession>
<keyword evidence="1" id="KW-0378">Hydrolase</keyword>
<dbReference type="InterPro" id="IPR018579">
    <property type="entry name" value="Restrct_endonuc_II_LlaJI"/>
</dbReference>
<dbReference type="KEGG" id="tsu:Tresu_0532"/>
<dbReference type="HOGENOM" id="CLU_057085_0_0_12"/>
<dbReference type="eggNOG" id="ENOG502Z7P8">
    <property type="taxonomic scope" value="Bacteria"/>
</dbReference>